<name>A0A7M1SPJ4_9MICO</name>
<keyword evidence="1" id="KW-0472">Membrane</keyword>
<keyword evidence="1" id="KW-1133">Transmembrane helix</keyword>
<gene>
    <name evidence="2" type="ORF">IM660_12310</name>
</gene>
<dbReference type="RefSeq" id="WP_193495875.1">
    <property type="nucleotide sequence ID" value="NZ_CP063169.1"/>
</dbReference>
<organism evidence="2 3">
    <name type="scientific">Ruania alkalisoli</name>
    <dbReference type="NCBI Taxonomy" id="2779775"/>
    <lineage>
        <taxon>Bacteria</taxon>
        <taxon>Bacillati</taxon>
        <taxon>Actinomycetota</taxon>
        <taxon>Actinomycetes</taxon>
        <taxon>Micrococcales</taxon>
        <taxon>Ruaniaceae</taxon>
        <taxon>Ruania</taxon>
    </lineage>
</organism>
<keyword evidence="1" id="KW-0812">Transmembrane</keyword>
<dbReference type="KEGG" id="halt:IM660_12310"/>
<accession>A0A7M1SPJ4</accession>
<feature type="transmembrane region" description="Helical" evidence="1">
    <location>
        <begin position="158"/>
        <end position="185"/>
    </location>
</feature>
<dbReference type="AlphaFoldDB" id="A0A7M1SPJ4"/>
<keyword evidence="3" id="KW-1185">Reference proteome</keyword>
<evidence type="ECO:0000256" key="1">
    <source>
        <dbReference type="SAM" id="Phobius"/>
    </source>
</evidence>
<sequence length="187" mass="19233">MAMPIQHPHAVFSGAWGDTTTGAWYPAQAVVSAGIVTLWIGSAAAGWTQHFSVPAREVTVKSAAQRITLVVGGRSYPILADPGAVSRALGFTSMGIVGGVAHHGHRPYRYRRYRRGSGAAWDVARGVNQAAAAYAFNARGGGEFLSAVRASGARVSRLGYGAIAAIGCGSAVLVVFVVVALAVALSV</sequence>
<protein>
    <submittedName>
        <fullName evidence="2">Uncharacterized protein</fullName>
    </submittedName>
</protein>
<dbReference type="EMBL" id="CP063169">
    <property type="protein sequence ID" value="QOR69470.1"/>
    <property type="molecule type" value="Genomic_DNA"/>
</dbReference>
<evidence type="ECO:0000313" key="3">
    <source>
        <dbReference type="Proteomes" id="UP000593758"/>
    </source>
</evidence>
<dbReference type="Proteomes" id="UP000593758">
    <property type="component" value="Chromosome"/>
</dbReference>
<reference evidence="2 3" key="1">
    <citation type="submission" date="2020-10" db="EMBL/GenBank/DDBJ databases">
        <title>Haloactinobacterium sp. RN3S43, a bacterium isolated from saline soil.</title>
        <authorList>
            <person name="Sun J.-Q."/>
        </authorList>
    </citation>
    <scope>NUCLEOTIDE SEQUENCE [LARGE SCALE GENOMIC DNA]</scope>
    <source>
        <strain evidence="2 3">RN3S43</strain>
    </source>
</reference>
<proteinExistence type="predicted"/>
<evidence type="ECO:0000313" key="2">
    <source>
        <dbReference type="EMBL" id="QOR69470.1"/>
    </source>
</evidence>